<dbReference type="Pfam" id="PF00512">
    <property type="entry name" value="HisKA"/>
    <property type="match status" value="1"/>
</dbReference>
<dbReference type="SMART" id="SM00448">
    <property type="entry name" value="REC"/>
    <property type="match status" value="1"/>
</dbReference>
<dbReference type="PANTHER" id="PTHR45339">
    <property type="entry name" value="HYBRID SIGNAL TRANSDUCTION HISTIDINE KINASE J"/>
    <property type="match status" value="1"/>
</dbReference>
<dbReference type="InterPro" id="IPR001789">
    <property type="entry name" value="Sig_transdc_resp-reg_receiver"/>
</dbReference>
<keyword evidence="12" id="KW-1133">Transmembrane helix</keyword>
<comment type="catalytic activity">
    <reaction evidence="1">
        <text>ATP + protein L-histidine = ADP + protein N-phospho-L-histidine.</text>
        <dbReference type="EC" id="2.7.13.3"/>
    </reaction>
</comment>
<evidence type="ECO:0000256" key="10">
    <source>
        <dbReference type="ARBA" id="ARBA00068150"/>
    </source>
</evidence>
<comment type="subunit">
    <text evidence="9">At low DSF concentrations, interacts with RpfF.</text>
</comment>
<dbReference type="STRING" id="1703345.A3860_39340"/>
<evidence type="ECO:0000256" key="7">
    <source>
        <dbReference type="ARBA" id="ARBA00022840"/>
    </source>
</evidence>
<dbReference type="Pfam" id="PF00072">
    <property type="entry name" value="Response_reg"/>
    <property type="match status" value="1"/>
</dbReference>
<keyword evidence="6" id="KW-0418">Kinase</keyword>
<dbReference type="InterPro" id="IPR036097">
    <property type="entry name" value="HisK_dim/P_sf"/>
</dbReference>
<evidence type="ECO:0000256" key="5">
    <source>
        <dbReference type="ARBA" id="ARBA00022741"/>
    </source>
</evidence>
<evidence type="ECO:0000256" key="6">
    <source>
        <dbReference type="ARBA" id="ARBA00022777"/>
    </source>
</evidence>
<protein>
    <recommendedName>
        <fullName evidence="10">Sensory/regulatory protein RpfC</fullName>
        <ecNumber evidence="2">2.7.13.3</ecNumber>
    </recommendedName>
</protein>
<evidence type="ECO:0000313" key="15">
    <source>
        <dbReference type="EMBL" id="OQP58827.1"/>
    </source>
</evidence>
<dbReference type="SUPFAM" id="SSF52172">
    <property type="entry name" value="CheY-like"/>
    <property type="match status" value="1"/>
</dbReference>
<feature type="transmembrane region" description="Helical" evidence="12">
    <location>
        <begin position="15"/>
        <end position="34"/>
    </location>
</feature>
<proteinExistence type="predicted"/>
<dbReference type="PROSITE" id="PS50109">
    <property type="entry name" value="HIS_KIN"/>
    <property type="match status" value="1"/>
</dbReference>
<dbReference type="InterPro" id="IPR005467">
    <property type="entry name" value="His_kinase_dom"/>
</dbReference>
<dbReference type="EMBL" id="LVYD01000095">
    <property type="protein sequence ID" value="OQP58827.1"/>
    <property type="molecule type" value="Genomic_DNA"/>
</dbReference>
<dbReference type="GO" id="GO:0000155">
    <property type="term" value="F:phosphorelay sensor kinase activity"/>
    <property type="evidence" value="ECO:0007669"/>
    <property type="project" value="InterPro"/>
</dbReference>
<dbReference type="AlphaFoldDB" id="A0A1V9FKK6"/>
<evidence type="ECO:0000256" key="11">
    <source>
        <dbReference type="PROSITE-ProRule" id="PRU00169"/>
    </source>
</evidence>
<keyword evidence="12" id="KW-0812">Transmembrane</keyword>
<dbReference type="FunFam" id="3.30.565.10:FF:000010">
    <property type="entry name" value="Sensor histidine kinase RcsC"/>
    <property type="match status" value="1"/>
</dbReference>
<keyword evidence="12" id="KW-0472">Membrane</keyword>
<feature type="modified residue" description="4-aspartylphosphate" evidence="11">
    <location>
        <position position="489"/>
    </location>
</feature>
<dbReference type="Proteomes" id="UP000192796">
    <property type="component" value="Unassembled WGS sequence"/>
</dbReference>
<dbReference type="Gene3D" id="3.30.565.10">
    <property type="entry name" value="Histidine kinase-like ATPase, C-terminal domain"/>
    <property type="match status" value="1"/>
</dbReference>
<keyword evidence="4" id="KW-0808">Transferase</keyword>
<keyword evidence="7" id="KW-0067">ATP-binding</keyword>
<dbReference type="EC" id="2.7.13.3" evidence="2"/>
<organism evidence="15 16">
    <name type="scientific">Niastella vici</name>
    <dbReference type="NCBI Taxonomy" id="1703345"/>
    <lineage>
        <taxon>Bacteria</taxon>
        <taxon>Pseudomonadati</taxon>
        <taxon>Bacteroidota</taxon>
        <taxon>Chitinophagia</taxon>
        <taxon>Chitinophagales</taxon>
        <taxon>Chitinophagaceae</taxon>
        <taxon>Niastella</taxon>
    </lineage>
</organism>
<dbReference type="CDD" id="cd17546">
    <property type="entry name" value="REC_hyHK_CKI1_RcsC-like"/>
    <property type="match status" value="1"/>
</dbReference>
<evidence type="ECO:0000256" key="8">
    <source>
        <dbReference type="ARBA" id="ARBA00023012"/>
    </source>
</evidence>
<evidence type="ECO:0000259" key="14">
    <source>
        <dbReference type="PROSITE" id="PS50110"/>
    </source>
</evidence>
<keyword evidence="16" id="KW-1185">Reference proteome</keyword>
<dbReference type="GO" id="GO:0005524">
    <property type="term" value="F:ATP binding"/>
    <property type="evidence" value="ECO:0007669"/>
    <property type="project" value="UniProtKB-KW"/>
</dbReference>
<dbReference type="PRINTS" id="PR00344">
    <property type="entry name" value="BCTRLSENSOR"/>
</dbReference>
<feature type="domain" description="Response regulatory" evidence="14">
    <location>
        <begin position="439"/>
        <end position="555"/>
    </location>
</feature>
<gene>
    <name evidence="15" type="ORF">A3860_39340</name>
</gene>
<evidence type="ECO:0000256" key="12">
    <source>
        <dbReference type="SAM" id="Phobius"/>
    </source>
</evidence>
<evidence type="ECO:0000259" key="13">
    <source>
        <dbReference type="PROSITE" id="PS50109"/>
    </source>
</evidence>
<dbReference type="InterPro" id="IPR036890">
    <property type="entry name" value="HATPase_C_sf"/>
</dbReference>
<dbReference type="CDD" id="cd00082">
    <property type="entry name" value="HisKA"/>
    <property type="match status" value="1"/>
</dbReference>
<sequence length="556" mass="62377">MRPNLKRNIVIHRKITWLLVFSIISLAIASWFIYTSKQKIDRTNFRISRTCDIIETLHTGITTVVETGTIPAGYLNSLHRLTSANNDLQASQTLLNGFVAQKRSAADIRTLLQSMLQEEKTLLRAQQEANERVNQRTTTGMYIGRSAAFLFVVIILLMLNKDITRHKATQKKLIAAIAEAQQARKMQEQFLANMSHEIRTPMNGIKGMTDLLLETPLTEKQQDMAGMIKRSINTLLVIINDILDFSKIKAGKLHIEKIDFNIREVLNSTVSLFAHPLQSKGLQLHVHLDPAIPEWLTGDPHRLNQVLNNLLSNAIKFTHQGRIDITVHVREQTAQAIIIAFAIKDTGVGIPAESIDHIFDSFSQAGHDISRRFGGTGLGLTICKQLLQLQGGDITVNSTVGKGSVFQCWLPFDINNKPAAEVPAHNGNAEYNHLLAGKNVLVAEDNEINQKLIEFVLRKAGGTVTIASNGEEAIQHLQQSDPYDLIIMDLQMPKMDGYATTYYIRHNLRLTTPIIAMTATAMKDEQWQCLHAGMNDYMTKPFEFADLYKRIVHLVP</sequence>
<reference evidence="15 16" key="1">
    <citation type="submission" date="2016-03" db="EMBL/GenBank/DDBJ databases">
        <title>Niastella vici sp. nov., isolated from farmland soil.</title>
        <authorList>
            <person name="Chen L."/>
            <person name="Wang D."/>
            <person name="Yang S."/>
            <person name="Wang G."/>
        </authorList>
    </citation>
    <scope>NUCLEOTIDE SEQUENCE [LARGE SCALE GENOMIC DNA]</scope>
    <source>
        <strain evidence="15 16">DJ57</strain>
    </source>
</reference>
<name>A0A1V9FKK6_9BACT</name>
<dbReference type="InterPro" id="IPR003661">
    <property type="entry name" value="HisK_dim/P_dom"/>
</dbReference>
<dbReference type="InterPro" id="IPR004358">
    <property type="entry name" value="Sig_transdc_His_kin-like_C"/>
</dbReference>
<evidence type="ECO:0000256" key="2">
    <source>
        <dbReference type="ARBA" id="ARBA00012438"/>
    </source>
</evidence>
<evidence type="ECO:0000256" key="1">
    <source>
        <dbReference type="ARBA" id="ARBA00000085"/>
    </source>
</evidence>
<dbReference type="SUPFAM" id="SSF55874">
    <property type="entry name" value="ATPase domain of HSP90 chaperone/DNA topoisomerase II/histidine kinase"/>
    <property type="match status" value="1"/>
</dbReference>
<evidence type="ECO:0000256" key="4">
    <source>
        <dbReference type="ARBA" id="ARBA00022679"/>
    </source>
</evidence>
<comment type="caution">
    <text evidence="15">The sequence shown here is derived from an EMBL/GenBank/DDBJ whole genome shotgun (WGS) entry which is preliminary data.</text>
</comment>
<keyword evidence="5" id="KW-0547">Nucleotide-binding</keyword>
<dbReference type="CDD" id="cd16922">
    <property type="entry name" value="HATPase_EvgS-ArcB-TorS-like"/>
    <property type="match status" value="1"/>
</dbReference>
<dbReference type="InterPro" id="IPR011006">
    <property type="entry name" value="CheY-like_superfamily"/>
</dbReference>
<dbReference type="SMART" id="SM00388">
    <property type="entry name" value="HisKA"/>
    <property type="match status" value="1"/>
</dbReference>
<dbReference type="PROSITE" id="PS50110">
    <property type="entry name" value="RESPONSE_REGULATORY"/>
    <property type="match status" value="1"/>
</dbReference>
<dbReference type="InterPro" id="IPR003594">
    <property type="entry name" value="HATPase_dom"/>
</dbReference>
<feature type="domain" description="Histidine kinase" evidence="13">
    <location>
        <begin position="193"/>
        <end position="414"/>
    </location>
</feature>
<keyword evidence="8" id="KW-0902">Two-component regulatory system</keyword>
<accession>A0A1V9FKK6</accession>
<keyword evidence="3 11" id="KW-0597">Phosphoprotein</keyword>
<dbReference type="PANTHER" id="PTHR45339:SF1">
    <property type="entry name" value="HYBRID SIGNAL TRANSDUCTION HISTIDINE KINASE J"/>
    <property type="match status" value="1"/>
</dbReference>
<dbReference type="SUPFAM" id="SSF47384">
    <property type="entry name" value="Homodimeric domain of signal transducing histidine kinase"/>
    <property type="match status" value="1"/>
</dbReference>
<evidence type="ECO:0000256" key="9">
    <source>
        <dbReference type="ARBA" id="ARBA00064003"/>
    </source>
</evidence>
<evidence type="ECO:0000313" key="16">
    <source>
        <dbReference type="Proteomes" id="UP000192796"/>
    </source>
</evidence>
<dbReference type="Pfam" id="PF02518">
    <property type="entry name" value="HATPase_c"/>
    <property type="match status" value="1"/>
</dbReference>
<dbReference type="Gene3D" id="1.10.287.130">
    <property type="match status" value="1"/>
</dbReference>
<dbReference type="Gene3D" id="3.40.50.2300">
    <property type="match status" value="1"/>
</dbReference>
<dbReference type="SMART" id="SM00387">
    <property type="entry name" value="HATPase_c"/>
    <property type="match status" value="1"/>
</dbReference>
<dbReference type="FunFam" id="1.10.287.130:FF:000002">
    <property type="entry name" value="Two-component osmosensing histidine kinase"/>
    <property type="match status" value="1"/>
</dbReference>
<evidence type="ECO:0000256" key="3">
    <source>
        <dbReference type="ARBA" id="ARBA00022553"/>
    </source>
</evidence>
<feature type="transmembrane region" description="Helical" evidence="12">
    <location>
        <begin position="142"/>
        <end position="159"/>
    </location>
</feature>